<dbReference type="InterPro" id="IPR051396">
    <property type="entry name" value="Bact_Antivir_Def_Nuclease"/>
</dbReference>
<evidence type="ECO:0000313" key="3">
    <source>
        <dbReference type="Proteomes" id="UP001139700"/>
    </source>
</evidence>
<evidence type="ECO:0000259" key="1">
    <source>
        <dbReference type="Pfam" id="PF13175"/>
    </source>
</evidence>
<dbReference type="PANTHER" id="PTHR43581">
    <property type="entry name" value="ATP/GTP PHOSPHATASE"/>
    <property type="match status" value="1"/>
</dbReference>
<dbReference type="Pfam" id="PF13175">
    <property type="entry name" value="AAA_15"/>
    <property type="match status" value="1"/>
</dbReference>
<keyword evidence="3" id="KW-1185">Reference proteome</keyword>
<evidence type="ECO:0000313" key="2">
    <source>
        <dbReference type="EMBL" id="MCF0038696.1"/>
    </source>
</evidence>
<dbReference type="Proteomes" id="UP001139700">
    <property type="component" value="Unassembled WGS sequence"/>
</dbReference>
<sequence>MHLTELRIWNFRKYGSISEIDLAKPNLTVPFQQGLNVLIGENDSGKTAILDAIKIVLKTHAFEWIKVEESDFYIGSSTLRIELDFIGFSYLEGKNFTEWIGWREVSTLDKKGNTISQKVPVLKLIYQIEKRNNKIIPADIKAGMDSIGNALSAEAREFLKVTYLKALRDADTDLNAKKNSRLSQILQEHQLFKKKSASGTEASLPFIEQFKLLNKDIETWFHGTEVPKGHVYSVRTQIKDRIDSFLKSFINESSESKFSLGDPEIKEYS</sequence>
<dbReference type="EMBL" id="JAJTTA010000001">
    <property type="protein sequence ID" value="MCF0038696.1"/>
    <property type="molecule type" value="Genomic_DNA"/>
</dbReference>
<dbReference type="RefSeq" id="WP_234611209.1">
    <property type="nucleotide sequence ID" value="NZ_CP098806.1"/>
</dbReference>
<dbReference type="Gene3D" id="3.40.50.300">
    <property type="entry name" value="P-loop containing nucleotide triphosphate hydrolases"/>
    <property type="match status" value="1"/>
</dbReference>
<gene>
    <name evidence="2" type="ORF">LXM24_01265</name>
</gene>
<dbReference type="SUPFAM" id="SSF52540">
    <property type="entry name" value="P-loop containing nucleoside triphosphate hydrolases"/>
    <property type="match status" value="1"/>
</dbReference>
<dbReference type="AlphaFoldDB" id="A0A9X1P5C1"/>
<comment type="caution">
    <text evidence="2">The sequence shown here is derived from an EMBL/GenBank/DDBJ whole genome shotgun (WGS) entry which is preliminary data.</text>
</comment>
<protein>
    <submittedName>
        <fullName evidence="2">AAA family ATPase</fullName>
    </submittedName>
</protein>
<dbReference type="PANTHER" id="PTHR43581:SF2">
    <property type="entry name" value="EXCINUCLEASE ATPASE SUBUNIT"/>
    <property type="match status" value="1"/>
</dbReference>
<name>A0A9X1P5C1_9BACT</name>
<reference evidence="2" key="1">
    <citation type="submission" date="2021-12" db="EMBL/GenBank/DDBJ databases">
        <title>Novel species in genus Dyadobacter.</title>
        <authorList>
            <person name="Ma C."/>
        </authorList>
    </citation>
    <scope>NUCLEOTIDE SEQUENCE</scope>
    <source>
        <strain evidence="2">CY399</strain>
    </source>
</reference>
<dbReference type="InterPro" id="IPR027417">
    <property type="entry name" value="P-loop_NTPase"/>
</dbReference>
<feature type="domain" description="Endonuclease GajA/Old nuclease/RecF-like AAA" evidence="1">
    <location>
        <begin position="1"/>
        <end position="214"/>
    </location>
</feature>
<organism evidence="2 3">
    <name type="scientific">Dyadobacter fanqingshengii</name>
    <dbReference type="NCBI Taxonomy" id="2906443"/>
    <lineage>
        <taxon>Bacteria</taxon>
        <taxon>Pseudomonadati</taxon>
        <taxon>Bacteroidota</taxon>
        <taxon>Cytophagia</taxon>
        <taxon>Cytophagales</taxon>
        <taxon>Spirosomataceae</taxon>
        <taxon>Dyadobacter</taxon>
    </lineage>
</organism>
<accession>A0A9X1P5C1</accession>
<proteinExistence type="predicted"/>
<dbReference type="InterPro" id="IPR041685">
    <property type="entry name" value="AAA_GajA/Old/RecF-like"/>
</dbReference>